<evidence type="ECO:0000256" key="4">
    <source>
        <dbReference type="SAM" id="Coils"/>
    </source>
</evidence>
<dbReference type="AlphaFoldDB" id="A0A4Y8LVJ2"/>
<evidence type="ECO:0000313" key="6">
    <source>
        <dbReference type="Proteomes" id="UP000297900"/>
    </source>
</evidence>
<protein>
    <recommendedName>
        <fullName evidence="3">UPF0122 protein E2980_14720</fullName>
    </recommendedName>
</protein>
<dbReference type="InterPro" id="IPR013324">
    <property type="entry name" value="RNA_pol_sigma_r3/r4-like"/>
</dbReference>
<dbReference type="SUPFAM" id="SSF88659">
    <property type="entry name" value="Sigma3 and sigma4 domains of RNA polymerase sigma factors"/>
    <property type="match status" value="1"/>
</dbReference>
<dbReference type="NCBIfam" id="NF045758">
    <property type="entry name" value="YlxM"/>
    <property type="match status" value="1"/>
</dbReference>
<dbReference type="OrthoDB" id="6392at2"/>
<dbReference type="HAMAP" id="MF_00245">
    <property type="entry name" value="UPF0122"/>
    <property type="match status" value="1"/>
</dbReference>
<dbReference type="InterPro" id="IPR036388">
    <property type="entry name" value="WH-like_DNA-bd_sf"/>
</dbReference>
<dbReference type="InterPro" id="IPR054831">
    <property type="entry name" value="UPF0122_fam_protein"/>
</dbReference>
<dbReference type="Proteomes" id="UP000297900">
    <property type="component" value="Unassembled WGS sequence"/>
</dbReference>
<dbReference type="PANTHER" id="PTHR40083">
    <property type="entry name" value="UPF0122 PROTEIN CBO2450/CLC_2298"/>
    <property type="match status" value="1"/>
</dbReference>
<gene>
    <name evidence="5" type="ORF">E2980_14720</name>
</gene>
<dbReference type="PANTHER" id="PTHR40083:SF1">
    <property type="entry name" value="UPF0122 PROTEIN YLXM"/>
    <property type="match status" value="1"/>
</dbReference>
<comment type="similarity">
    <text evidence="1 3">Belongs to the UPF0122 family.</text>
</comment>
<dbReference type="EMBL" id="SOMN01000021">
    <property type="protein sequence ID" value="TFE25007.1"/>
    <property type="molecule type" value="Genomic_DNA"/>
</dbReference>
<keyword evidence="6" id="KW-1185">Reference proteome</keyword>
<proteinExistence type="inferred from homology"/>
<comment type="caution">
    <text evidence="5">The sequence shown here is derived from an EMBL/GenBank/DDBJ whole genome shotgun (WGS) entry which is preliminary data.</text>
</comment>
<dbReference type="InterPro" id="IPR007394">
    <property type="entry name" value="UPF0122"/>
</dbReference>
<evidence type="ECO:0000313" key="5">
    <source>
        <dbReference type="EMBL" id="TFE25007.1"/>
    </source>
</evidence>
<dbReference type="RefSeq" id="WP_135152953.1">
    <property type="nucleotide sequence ID" value="NZ_SOMN01000021.1"/>
</dbReference>
<organism evidence="5 6">
    <name type="scientific">Cohnella luojiensis</name>
    <dbReference type="NCBI Taxonomy" id="652876"/>
    <lineage>
        <taxon>Bacteria</taxon>
        <taxon>Bacillati</taxon>
        <taxon>Bacillota</taxon>
        <taxon>Bacilli</taxon>
        <taxon>Bacillales</taxon>
        <taxon>Paenibacillaceae</taxon>
        <taxon>Cohnella</taxon>
    </lineage>
</organism>
<reference evidence="5 6" key="1">
    <citation type="submission" date="2019-03" db="EMBL/GenBank/DDBJ databases">
        <title>Cohnella endophytica sp. nov., a novel endophytic bacterium isolated from bark of Sonneratia apetala.</title>
        <authorList>
            <person name="Tuo L."/>
        </authorList>
    </citation>
    <scope>NUCLEOTIDE SEQUENCE [LARGE SCALE GENOMIC DNA]</scope>
    <source>
        <strain evidence="5 6">CCTCC AB 208254</strain>
    </source>
</reference>
<evidence type="ECO:0000256" key="2">
    <source>
        <dbReference type="ARBA" id="ARBA00024764"/>
    </source>
</evidence>
<dbReference type="GO" id="GO:0003677">
    <property type="term" value="F:DNA binding"/>
    <property type="evidence" value="ECO:0007669"/>
    <property type="project" value="UniProtKB-KW"/>
</dbReference>
<evidence type="ECO:0000256" key="1">
    <source>
        <dbReference type="ARBA" id="ARBA00008720"/>
    </source>
</evidence>
<accession>A0A4Y8LVJ2</accession>
<sequence length="117" mass="13730">MPWDNDALEKTNRINVLHDFYGALLTEKQQTFIKCYYHDDYTLAEIASEFQISRQAVYEHLKRAEQVLEEYESKLHLMDRHGRLHAGIDLLETQIAGLPPEWRQSLTETAAKLRNAE</sequence>
<dbReference type="Pfam" id="PF04297">
    <property type="entry name" value="UPF0122"/>
    <property type="match status" value="1"/>
</dbReference>
<feature type="coiled-coil region" evidence="4">
    <location>
        <begin position="54"/>
        <end position="81"/>
    </location>
</feature>
<comment type="function">
    <text evidence="2 3">Might take part in the signal recognition particle (SRP) pathway. This is inferred from the conservation of its genetic proximity to ftsY/ffh. May be a regulatory protein.</text>
</comment>
<keyword evidence="5" id="KW-0238">DNA-binding</keyword>
<dbReference type="Gene3D" id="1.10.10.10">
    <property type="entry name" value="Winged helix-like DNA-binding domain superfamily/Winged helix DNA-binding domain"/>
    <property type="match status" value="1"/>
</dbReference>
<keyword evidence="4" id="KW-0175">Coiled coil</keyword>
<evidence type="ECO:0000256" key="3">
    <source>
        <dbReference type="HAMAP-Rule" id="MF_00245"/>
    </source>
</evidence>
<name>A0A4Y8LVJ2_9BACL</name>